<feature type="domain" description="PHA accumulation regulator DNA-binding N-terminal" evidence="1">
    <location>
        <begin position="12"/>
        <end position="60"/>
    </location>
</feature>
<name>A0ABW2BP13_9HYPH</name>
<reference evidence="3" key="1">
    <citation type="journal article" date="2019" name="Int. J. Syst. Evol. Microbiol.">
        <title>The Global Catalogue of Microorganisms (GCM) 10K type strain sequencing project: providing services to taxonomists for standard genome sequencing and annotation.</title>
        <authorList>
            <consortium name="The Broad Institute Genomics Platform"/>
            <consortium name="The Broad Institute Genome Sequencing Center for Infectious Disease"/>
            <person name="Wu L."/>
            <person name="Ma J."/>
        </authorList>
    </citation>
    <scope>NUCLEOTIDE SEQUENCE [LARGE SCALE GENOMIC DNA]</scope>
    <source>
        <strain evidence="3">CCUG 48316</strain>
    </source>
</reference>
<evidence type="ECO:0000313" key="2">
    <source>
        <dbReference type="EMBL" id="MFC6792174.1"/>
    </source>
</evidence>
<dbReference type="Proteomes" id="UP001596292">
    <property type="component" value="Unassembled WGS sequence"/>
</dbReference>
<dbReference type="InterPro" id="IPR012909">
    <property type="entry name" value="PHA_DNA-bd_N"/>
</dbReference>
<organism evidence="2 3">
    <name type="scientific">Methylobacterium komagatae</name>
    <dbReference type="NCBI Taxonomy" id="374425"/>
    <lineage>
        <taxon>Bacteria</taxon>
        <taxon>Pseudomonadati</taxon>
        <taxon>Pseudomonadota</taxon>
        <taxon>Alphaproteobacteria</taxon>
        <taxon>Hyphomicrobiales</taxon>
        <taxon>Methylobacteriaceae</taxon>
        <taxon>Methylobacterium</taxon>
    </lineage>
</organism>
<dbReference type="Pfam" id="PF07879">
    <property type="entry name" value="PHB_acc_N"/>
    <property type="match status" value="1"/>
</dbReference>
<evidence type="ECO:0000313" key="3">
    <source>
        <dbReference type="Proteomes" id="UP001596292"/>
    </source>
</evidence>
<dbReference type="RefSeq" id="WP_378973804.1">
    <property type="nucleotide sequence ID" value="NZ_JBHSWN010000001.1"/>
</dbReference>
<dbReference type="GO" id="GO:0003677">
    <property type="term" value="F:DNA binding"/>
    <property type="evidence" value="ECO:0007669"/>
    <property type="project" value="UniProtKB-KW"/>
</dbReference>
<gene>
    <name evidence="2" type="ORF">ACFQE0_22900</name>
</gene>
<sequence>MSKKKPATVRHLKRYGGCRLYDLETRTYRGADDLRRLVLAGVRISVREVGNGQDVTDEVTPQELH</sequence>
<keyword evidence="3" id="KW-1185">Reference proteome</keyword>
<dbReference type="EMBL" id="JBHSWN010000001">
    <property type="protein sequence ID" value="MFC6792174.1"/>
    <property type="molecule type" value="Genomic_DNA"/>
</dbReference>
<evidence type="ECO:0000259" key="1">
    <source>
        <dbReference type="Pfam" id="PF07879"/>
    </source>
</evidence>
<accession>A0ABW2BP13</accession>
<keyword evidence="2" id="KW-0238">DNA-binding</keyword>
<comment type="caution">
    <text evidence="2">The sequence shown here is derived from an EMBL/GenBank/DDBJ whole genome shotgun (WGS) entry which is preliminary data.</text>
</comment>
<proteinExistence type="predicted"/>
<protein>
    <submittedName>
        <fullName evidence="2">Polyhydroxyalkanoate synthesis regulator DNA-binding domain-containing protein</fullName>
    </submittedName>
</protein>